<name>A0AAV0KIH7_9ROSI</name>
<evidence type="ECO:0000313" key="2">
    <source>
        <dbReference type="Proteomes" id="UP001154282"/>
    </source>
</evidence>
<dbReference type="EMBL" id="CAMGYJ010000005">
    <property type="protein sequence ID" value="CAI0421518.1"/>
    <property type="molecule type" value="Genomic_DNA"/>
</dbReference>
<gene>
    <name evidence="1" type="ORF">LITE_LOCUS18777</name>
</gene>
<keyword evidence="2" id="KW-1185">Reference proteome</keyword>
<reference evidence="1" key="1">
    <citation type="submission" date="2022-08" db="EMBL/GenBank/DDBJ databases">
        <authorList>
            <person name="Gutierrez-Valencia J."/>
        </authorList>
    </citation>
    <scope>NUCLEOTIDE SEQUENCE</scope>
</reference>
<dbReference type="Proteomes" id="UP001154282">
    <property type="component" value="Unassembled WGS sequence"/>
</dbReference>
<organism evidence="1 2">
    <name type="scientific">Linum tenue</name>
    <dbReference type="NCBI Taxonomy" id="586396"/>
    <lineage>
        <taxon>Eukaryota</taxon>
        <taxon>Viridiplantae</taxon>
        <taxon>Streptophyta</taxon>
        <taxon>Embryophyta</taxon>
        <taxon>Tracheophyta</taxon>
        <taxon>Spermatophyta</taxon>
        <taxon>Magnoliopsida</taxon>
        <taxon>eudicotyledons</taxon>
        <taxon>Gunneridae</taxon>
        <taxon>Pentapetalae</taxon>
        <taxon>rosids</taxon>
        <taxon>fabids</taxon>
        <taxon>Malpighiales</taxon>
        <taxon>Linaceae</taxon>
        <taxon>Linum</taxon>
    </lineage>
</organism>
<proteinExistence type="predicted"/>
<dbReference type="AlphaFoldDB" id="A0AAV0KIH7"/>
<evidence type="ECO:0000313" key="1">
    <source>
        <dbReference type="EMBL" id="CAI0421518.1"/>
    </source>
</evidence>
<comment type="caution">
    <text evidence="1">The sequence shown here is derived from an EMBL/GenBank/DDBJ whole genome shotgun (WGS) entry which is preliminary data.</text>
</comment>
<accession>A0AAV0KIH7</accession>
<sequence length="29" mass="3221">MRHLPVRLPAQGYAAVHSGVQPLLPRSLR</sequence>
<protein>
    <submittedName>
        <fullName evidence="1">Uncharacterized protein</fullName>
    </submittedName>
</protein>